<reference evidence="1" key="1">
    <citation type="submission" date="2023-07" db="EMBL/GenBank/DDBJ databases">
        <title>Black Yeasts Isolated from many extreme environments.</title>
        <authorList>
            <person name="Coleine C."/>
            <person name="Stajich J.E."/>
            <person name="Selbmann L."/>
        </authorList>
    </citation>
    <scope>NUCLEOTIDE SEQUENCE</scope>
    <source>
        <strain evidence="1">CCFEE 5714</strain>
    </source>
</reference>
<protein>
    <submittedName>
        <fullName evidence="1">Uncharacterized protein</fullName>
    </submittedName>
</protein>
<evidence type="ECO:0000313" key="1">
    <source>
        <dbReference type="EMBL" id="KAK3721773.1"/>
    </source>
</evidence>
<evidence type="ECO:0000313" key="2">
    <source>
        <dbReference type="Proteomes" id="UP001281147"/>
    </source>
</evidence>
<keyword evidence="2" id="KW-1185">Reference proteome</keyword>
<comment type="caution">
    <text evidence="1">The sequence shown here is derived from an EMBL/GenBank/DDBJ whole genome shotgun (WGS) entry which is preliminary data.</text>
</comment>
<dbReference type="Proteomes" id="UP001281147">
    <property type="component" value="Unassembled WGS sequence"/>
</dbReference>
<name>A0ACC3NRC0_9PEZI</name>
<gene>
    <name evidence="1" type="ORF">LTR37_002938</name>
</gene>
<sequence>MKLNLISGLLLALVATFVTAATPGATTCLIKHPNTYTAIQDFCSKSDIMVPSKQAETMGA</sequence>
<organism evidence="1 2">
    <name type="scientific">Vermiconidia calcicola</name>
    <dbReference type="NCBI Taxonomy" id="1690605"/>
    <lineage>
        <taxon>Eukaryota</taxon>
        <taxon>Fungi</taxon>
        <taxon>Dikarya</taxon>
        <taxon>Ascomycota</taxon>
        <taxon>Pezizomycotina</taxon>
        <taxon>Dothideomycetes</taxon>
        <taxon>Dothideomycetidae</taxon>
        <taxon>Mycosphaerellales</taxon>
        <taxon>Extremaceae</taxon>
        <taxon>Vermiconidia</taxon>
    </lineage>
</organism>
<proteinExistence type="predicted"/>
<dbReference type="EMBL" id="JAUTXU010000016">
    <property type="protein sequence ID" value="KAK3721773.1"/>
    <property type="molecule type" value="Genomic_DNA"/>
</dbReference>
<accession>A0ACC3NRC0</accession>